<feature type="coiled-coil region" evidence="2">
    <location>
        <begin position="83"/>
        <end position="110"/>
    </location>
</feature>
<dbReference type="Gene3D" id="3.30.70.1880">
    <property type="entry name" value="Protein of unknown function DUF881"/>
    <property type="match status" value="1"/>
</dbReference>
<gene>
    <name evidence="4" type="ORF">DV701_03125</name>
</gene>
<dbReference type="PANTHER" id="PTHR37313:SF2">
    <property type="entry name" value="UPF0749 PROTEIN YLXX"/>
    <property type="match status" value="1"/>
</dbReference>
<dbReference type="RefSeq" id="WP_114927030.1">
    <property type="nucleotide sequence ID" value="NZ_CP031229.1"/>
</dbReference>
<reference evidence="4 5" key="1">
    <citation type="submission" date="2018-07" db="EMBL/GenBank/DDBJ databases">
        <title>Complete genome sequencing of Ornithinimicrobium sp. AMA3305.</title>
        <authorList>
            <person name="Bae J.-W."/>
        </authorList>
    </citation>
    <scope>NUCLEOTIDE SEQUENCE [LARGE SCALE GENOMIC DNA]</scope>
    <source>
        <strain evidence="4 5">AMA3305</strain>
    </source>
</reference>
<evidence type="ECO:0000313" key="4">
    <source>
        <dbReference type="EMBL" id="AXH95265.1"/>
    </source>
</evidence>
<protein>
    <submittedName>
        <fullName evidence="4">DUF881 domain-containing protein</fullName>
    </submittedName>
</protein>
<evidence type="ECO:0000313" key="5">
    <source>
        <dbReference type="Proteomes" id="UP000253790"/>
    </source>
</evidence>
<dbReference type="AlphaFoldDB" id="A0A345NJQ7"/>
<comment type="similarity">
    <text evidence="1">Belongs to the UPF0749 family.</text>
</comment>
<dbReference type="GO" id="GO:0005886">
    <property type="term" value="C:plasma membrane"/>
    <property type="evidence" value="ECO:0007669"/>
    <property type="project" value="TreeGrafter"/>
</dbReference>
<evidence type="ECO:0000256" key="1">
    <source>
        <dbReference type="ARBA" id="ARBA00009108"/>
    </source>
</evidence>
<feature type="region of interest" description="Disordered" evidence="3">
    <location>
        <begin position="1"/>
        <end position="27"/>
    </location>
</feature>
<accession>A0A345NJQ7</accession>
<sequence>MTGPARRTWRPSRGGGRPPGPQPTTAQARRRLRALLVRLRPARGQVVAAVLLALLGVALVAQVRSADEVGLAQLRQSELVALLDDVSERVDALQGEVRQLEDDKEQLQGQEGDEAAARAAQERLNSYSILAGTVPVEGPGISVYVSDPARVMTQTMLLDAIQELRDAGAEAIQIGAQRVVASSYVGVDAEGHVTLDGTTLTPPYRIIAIGGSHTLAGAMAIPGGFSDSLRGAGGAVQVVESESLVVDALHEATEPRYARPVPPTTEP</sequence>
<dbReference type="KEGG" id="orn:DV701_03125"/>
<name>A0A345NJQ7_9MICO</name>
<dbReference type="PANTHER" id="PTHR37313">
    <property type="entry name" value="UPF0749 PROTEIN RV1825"/>
    <property type="match status" value="1"/>
</dbReference>
<dbReference type="Pfam" id="PF05949">
    <property type="entry name" value="DUF881"/>
    <property type="match status" value="1"/>
</dbReference>
<evidence type="ECO:0000256" key="3">
    <source>
        <dbReference type="SAM" id="MobiDB-lite"/>
    </source>
</evidence>
<dbReference type="InterPro" id="IPR010273">
    <property type="entry name" value="DUF881"/>
</dbReference>
<dbReference type="EMBL" id="CP031229">
    <property type="protein sequence ID" value="AXH95265.1"/>
    <property type="molecule type" value="Genomic_DNA"/>
</dbReference>
<dbReference type="OrthoDB" id="3211287at2"/>
<evidence type="ECO:0000256" key="2">
    <source>
        <dbReference type="SAM" id="Coils"/>
    </source>
</evidence>
<dbReference type="Proteomes" id="UP000253790">
    <property type="component" value="Chromosome"/>
</dbReference>
<keyword evidence="5" id="KW-1185">Reference proteome</keyword>
<keyword evidence="2" id="KW-0175">Coiled coil</keyword>
<organism evidence="4 5">
    <name type="scientific">Ornithinimicrobium avium</name>
    <dbReference type="NCBI Taxonomy" id="2283195"/>
    <lineage>
        <taxon>Bacteria</taxon>
        <taxon>Bacillati</taxon>
        <taxon>Actinomycetota</taxon>
        <taxon>Actinomycetes</taxon>
        <taxon>Micrococcales</taxon>
        <taxon>Ornithinimicrobiaceae</taxon>
        <taxon>Ornithinimicrobium</taxon>
    </lineage>
</organism>
<proteinExistence type="inferred from homology"/>